<proteinExistence type="predicted"/>
<organism evidence="1 2">
    <name type="scientific">Eumeta variegata</name>
    <name type="common">Bagworm moth</name>
    <name type="synonym">Eumeta japonica</name>
    <dbReference type="NCBI Taxonomy" id="151549"/>
    <lineage>
        <taxon>Eukaryota</taxon>
        <taxon>Metazoa</taxon>
        <taxon>Ecdysozoa</taxon>
        <taxon>Arthropoda</taxon>
        <taxon>Hexapoda</taxon>
        <taxon>Insecta</taxon>
        <taxon>Pterygota</taxon>
        <taxon>Neoptera</taxon>
        <taxon>Endopterygota</taxon>
        <taxon>Lepidoptera</taxon>
        <taxon>Glossata</taxon>
        <taxon>Ditrysia</taxon>
        <taxon>Tineoidea</taxon>
        <taxon>Psychidae</taxon>
        <taxon>Oiketicinae</taxon>
        <taxon>Eumeta</taxon>
    </lineage>
</organism>
<reference evidence="1 2" key="1">
    <citation type="journal article" date="2019" name="Commun. Biol.">
        <title>The bagworm genome reveals a unique fibroin gene that provides high tensile strength.</title>
        <authorList>
            <person name="Kono N."/>
            <person name="Nakamura H."/>
            <person name="Ohtoshi R."/>
            <person name="Tomita M."/>
            <person name="Numata K."/>
            <person name="Arakawa K."/>
        </authorList>
    </citation>
    <scope>NUCLEOTIDE SEQUENCE [LARGE SCALE GENOMIC DNA]</scope>
</reference>
<dbReference type="AlphaFoldDB" id="A0A4C1TF80"/>
<protein>
    <submittedName>
        <fullName evidence="1">Uncharacterized protein</fullName>
    </submittedName>
</protein>
<dbReference type="Proteomes" id="UP000299102">
    <property type="component" value="Unassembled WGS sequence"/>
</dbReference>
<evidence type="ECO:0000313" key="2">
    <source>
        <dbReference type="Proteomes" id="UP000299102"/>
    </source>
</evidence>
<comment type="caution">
    <text evidence="1">The sequence shown here is derived from an EMBL/GenBank/DDBJ whole genome shotgun (WGS) entry which is preliminary data.</text>
</comment>
<sequence length="105" mass="12132">MSNRQSLSKYTNALIHFRIAQRTKLCRCEVGKESVVMAKNWHAGENKEGSGRTAPAHRIIRRQFRAAEFRALYCTVCTKNTTRIYRARVEDYEPKSSIKIKKRGG</sequence>
<evidence type="ECO:0000313" key="1">
    <source>
        <dbReference type="EMBL" id="GBP12108.1"/>
    </source>
</evidence>
<keyword evidence="2" id="KW-1185">Reference proteome</keyword>
<dbReference type="OrthoDB" id="9997229at2759"/>
<name>A0A4C1TF80_EUMVA</name>
<accession>A0A4C1TF80</accession>
<dbReference type="EMBL" id="BGZK01000049">
    <property type="protein sequence ID" value="GBP12108.1"/>
    <property type="molecule type" value="Genomic_DNA"/>
</dbReference>
<gene>
    <name evidence="1" type="ORF">EVAR_5932_1</name>
</gene>